<evidence type="ECO:0000256" key="3">
    <source>
        <dbReference type="ARBA" id="ARBA00022729"/>
    </source>
</evidence>
<dbReference type="Proteomes" id="UP000234384">
    <property type="component" value="Unassembled WGS sequence"/>
</dbReference>
<dbReference type="InterPro" id="IPR013783">
    <property type="entry name" value="Ig-like_fold"/>
</dbReference>
<keyword evidence="5" id="KW-1133">Transmembrane helix</keyword>
<evidence type="ECO:0000259" key="9">
    <source>
        <dbReference type="Pfam" id="PF17802"/>
    </source>
</evidence>
<name>A0A2I1JX06_9LACT</name>
<dbReference type="NCBIfam" id="TIGR01167">
    <property type="entry name" value="LPXTG_anchor"/>
    <property type="match status" value="1"/>
</dbReference>
<reference evidence="10 11" key="1">
    <citation type="submission" date="2017-12" db="EMBL/GenBank/DDBJ databases">
        <title>Phylogenetic diversity of female urinary microbiome.</title>
        <authorList>
            <person name="Thomas-White K."/>
            <person name="Wolfe A.J."/>
        </authorList>
    </citation>
    <scope>NUCLEOTIDE SEQUENCE [LARGE SCALE GENOMIC DNA]</scope>
    <source>
        <strain evidence="10 11">UMB0898</strain>
    </source>
</reference>
<feature type="transmembrane region" description="Helical" evidence="5">
    <location>
        <begin position="464"/>
        <end position="485"/>
    </location>
</feature>
<feature type="signal peptide" evidence="6">
    <location>
        <begin position="1"/>
        <end position="29"/>
    </location>
</feature>
<organism evidence="10 11">
    <name type="scientific">Falseniella ignava</name>
    <dbReference type="NCBI Taxonomy" id="137730"/>
    <lineage>
        <taxon>Bacteria</taxon>
        <taxon>Bacillati</taxon>
        <taxon>Bacillota</taxon>
        <taxon>Bacilli</taxon>
        <taxon>Lactobacillales</taxon>
        <taxon>Aerococcaceae</taxon>
        <taxon>Falseniella</taxon>
    </lineage>
</organism>
<dbReference type="InterPro" id="IPR019931">
    <property type="entry name" value="LPXTG_anchor"/>
</dbReference>
<dbReference type="NCBIfam" id="NF033902">
    <property type="entry name" value="iso_D2_wall_anc"/>
    <property type="match status" value="1"/>
</dbReference>
<comment type="caution">
    <text evidence="10">The sequence shown here is derived from an EMBL/GenBank/DDBJ whole genome shotgun (WGS) entry which is preliminary data.</text>
</comment>
<dbReference type="Pfam" id="PF16555">
    <property type="entry name" value="GramPos_pilinD1"/>
    <property type="match status" value="1"/>
</dbReference>
<gene>
    <name evidence="10" type="ORF">CYJ57_06325</name>
</gene>
<dbReference type="Pfam" id="PF17802">
    <property type="entry name" value="SpaA"/>
    <property type="match status" value="1"/>
</dbReference>
<dbReference type="InterPro" id="IPR026466">
    <property type="entry name" value="Fim_isopep_form_D2_dom"/>
</dbReference>
<keyword evidence="5" id="KW-0812">Transmembrane</keyword>
<dbReference type="InterPro" id="IPR048052">
    <property type="entry name" value="FM1-like"/>
</dbReference>
<evidence type="ECO:0008006" key="12">
    <source>
        <dbReference type="Google" id="ProtNLM"/>
    </source>
</evidence>
<evidence type="ECO:0000313" key="10">
    <source>
        <dbReference type="EMBL" id="PKY87916.1"/>
    </source>
</evidence>
<evidence type="ECO:0000256" key="1">
    <source>
        <dbReference type="ARBA" id="ARBA00022512"/>
    </source>
</evidence>
<keyword evidence="2" id="KW-0964">Secreted</keyword>
<keyword evidence="4" id="KW-0572">Peptidoglycan-anchor</keyword>
<evidence type="ECO:0000313" key="11">
    <source>
        <dbReference type="Proteomes" id="UP000234384"/>
    </source>
</evidence>
<dbReference type="RefSeq" id="WP_101954568.1">
    <property type="nucleotide sequence ID" value="NZ_PKHE01000017.1"/>
</dbReference>
<keyword evidence="3 6" id="KW-0732">Signal</keyword>
<evidence type="ECO:0000256" key="2">
    <source>
        <dbReference type="ARBA" id="ARBA00022525"/>
    </source>
</evidence>
<feature type="domain" description="SpaA-like prealbumin fold" evidence="9">
    <location>
        <begin position="329"/>
        <end position="437"/>
    </location>
</feature>
<feature type="domain" description="Gram-positive cocci surface proteins LPxTG" evidence="7">
    <location>
        <begin position="452"/>
        <end position="487"/>
    </location>
</feature>
<evidence type="ECO:0000256" key="6">
    <source>
        <dbReference type="SAM" id="SignalP"/>
    </source>
</evidence>
<dbReference type="InterPro" id="IPR032364">
    <property type="entry name" value="GramPos_pilinD1_N"/>
</dbReference>
<feature type="domain" description="Gram-positive pilin subunit D1 N-terminal" evidence="8">
    <location>
        <begin position="34"/>
        <end position="169"/>
    </location>
</feature>
<dbReference type="Gene3D" id="2.60.40.10">
    <property type="entry name" value="Immunoglobulins"/>
    <property type="match status" value="2"/>
</dbReference>
<evidence type="ECO:0000256" key="5">
    <source>
        <dbReference type="SAM" id="Phobius"/>
    </source>
</evidence>
<dbReference type="OrthoDB" id="2249722at2"/>
<evidence type="ECO:0000256" key="4">
    <source>
        <dbReference type="ARBA" id="ARBA00023088"/>
    </source>
</evidence>
<accession>A0A2I1JX06</accession>
<dbReference type="InterPro" id="IPR041033">
    <property type="entry name" value="SpaA_PFL_dom_1"/>
</dbReference>
<dbReference type="EMBL" id="PKHE01000017">
    <property type="protein sequence ID" value="PKY87916.1"/>
    <property type="molecule type" value="Genomic_DNA"/>
</dbReference>
<dbReference type="Pfam" id="PF00746">
    <property type="entry name" value="Gram_pos_anchor"/>
    <property type="match status" value="1"/>
</dbReference>
<proteinExistence type="predicted"/>
<evidence type="ECO:0000259" key="7">
    <source>
        <dbReference type="Pfam" id="PF00746"/>
    </source>
</evidence>
<dbReference type="Gene3D" id="2.60.40.740">
    <property type="match status" value="1"/>
</dbReference>
<evidence type="ECO:0000259" key="8">
    <source>
        <dbReference type="Pfam" id="PF16555"/>
    </source>
</evidence>
<keyword evidence="5" id="KW-0472">Membrane</keyword>
<dbReference type="NCBIfam" id="TIGR04226">
    <property type="entry name" value="RrgB_K2N_iso_D2"/>
    <property type="match status" value="1"/>
</dbReference>
<dbReference type="AlphaFoldDB" id="A0A2I1JX06"/>
<sequence length="489" mass="52821">MKKKHNLFKMLFLVLTLVMNTFTPIVANAQTATSTTVVNITKVVSDTQLAESEHDGSQLDIQEKFGAGASYINGARFDIYSISQDEYKAWVDSKTPPTPTTLVETVTTAGAGLANLSLEDGYYWITENREVAATLGVEGYVATDFALGLPLMNEDGTRREEVYLYPKNTTSSSIDKTVTNLEAKSDGFAVGDTITYWIQAKIPAGELTSFTFTDTLSAGLAFADPINVQAFIAETGTKDVATVQGGTPVTPTSSVNGQTATFDVTSQIDTLKANAGKTVYLRYDAVITKDAEIATNLPNDAKLTYKREGSSEITKEVENDPVVYTGGKKFKKQDPVAKKPLEGAEFVIKNTEGKFMLQDENGKITWVDDQDSATKLTSSKDGTFEVKGLDFGATSQTLDAASMTYYIIETKAPEGYVIPAELKEGLKFTVNQNSYNENEVELHAEPTGSVINNNSQPNIPNTGGIGSVIFVVIGLIVMVLAALGYKKFA</sequence>
<protein>
    <recommendedName>
        <fullName evidence="12">Fimbrial subunit type 1</fullName>
    </recommendedName>
</protein>
<keyword evidence="1" id="KW-0134">Cell wall</keyword>
<feature type="chain" id="PRO_5014119683" description="Fimbrial subunit type 1" evidence="6">
    <location>
        <begin position="30"/>
        <end position="489"/>
    </location>
</feature>